<dbReference type="InterPro" id="IPR009057">
    <property type="entry name" value="Homeodomain-like_sf"/>
</dbReference>
<dbReference type="Proteomes" id="UP000252706">
    <property type="component" value="Unassembled WGS sequence"/>
</dbReference>
<dbReference type="AlphaFoldDB" id="A0A366WMR8"/>
<dbReference type="InterPro" id="IPR032687">
    <property type="entry name" value="AraC-type_N"/>
</dbReference>
<dbReference type="Gene3D" id="1.10.10.60">
    <property type="entry name" value="Homeodomain-like"/>
    <property type="match status" value="1"/>
</dbReference>
<dbReference type="PRINTS" id="PR00032">
    <property type="entry name" value="HTHARAC"/>
</dbReference>
<organism evidence="5 6">
    <name type="scientific">Phaeobacter gallaeciensis</name>
    <dbReference type="NCBI Taxonomy" id="60890"/>
    <lineage>
        <taxon>Bacteria</taxon>
        <taxon>Pseudomonadati</taxon>
        <taxon>Pseudomonadota</taxon>
        <taxon>Alphaproteobacteria</taxon>
        <taxon>Rhodobacterales</taxon>
        <taxon>Roseobacteraceae</taxon>
        <taxon>Phaeobacter</taxon>
    </lineage>
</organism>
<keyword evidence="1" id="KW-0805">Transcription regulation</keyword>
<dbReference type="SUPFAM" id="SSF46689">
    <property type="entry name" value="Homeodomain-like"/>
    <property type="match status" value="1"/>
</dbReference>
<evidence type="ECO:0000313" key="5">
    <source>
        <dbReference type="EMBL" id="RBW51315.1"/>
    </source>
</evidence>
<comment type="caution">
    <text evidence="5">The sequence shown here is derived from an EMBL/GenBank/DDBJ whole genome shotgun (WGS) entry which is preliminary data.</text>
</comment>
<dbReference type="PANTHER" id="PTHR47894:SF1">
    <property type="entry name" value="HTH-TYPE TRANSCRIPTIONAL REGULATOR VQSM"/>
    <property type="match status" value="1"/>
</dbReference>
<dbReference type="Pfam" id="PF12625">
    <property type="entry name" value="Arabinose_bd"/>
    <property type="match status" value="1"/>
</dbReference>
<evidence type="ECO:0000256" key="3">
    <source>
        <dbReference type="ARBA" id="ARBA00023163"/>
    </source>
</evidence>
<keyword evidence="2" id="KW-0238">DNA-binding</keyword>
<dbReference type="OrthoDB" id="9814125at2"/>
<reference evidence="5 6" key="1">
    <citation type="submission" date="2018-07" db="EMBL/GenBank/DDBJ databases">
        <title>Modular assembly of carbohydrate-degrading microbial communities in the ocean.</title>
        <authorList>
            <person name="Enke T.N."/>
            <person name="Datta M.S."/>
            <person name="Schwartzman J.A."/>
            <person name="Cermak N."/>
            <person name="Schmitz D.A."/>
            <person name="Barrere J."/>
            <person name="Cordero O.X."/>
        </authorList>
    </citation>
    <scope>NUCLEOTIDE SEQUENCE [LARGE SCALE GENOMIC DNA]</scope>
    <source>
        <strain evidence="5 6">C3M10</strain>
    </source>
</reference>
<accession>A0A366WMR8</accession>
<dbReference type="RefSeq" id="WP_113825051.1">
    <property type="nucleotide sequence ID" value="NZ_QOCE01000046.1"/>
</dbReference>
<dbReference type="SMART" id="SM00342">
    <property type="entry name" value="HTH_ARAC"/>
    <property type="match status" value="1"/>
</dbReference>
<sequence>MPHTTISQAHQEGFIRLALALPFLDYLKARDINPRPTLEEFGVSEDLMRDANIYVHSELIFGLLNKLSERAGDRYLGVHVGETFDLRAWPPFSNALQSRSTLFRFFSDFVRLVPRESSSVLHSLVVEADRSIYRIARQQEPSVPPVQVTGFGTAVYVRLLQSVSGTNWDPSVVTCESRYIVGVPSNYNGIKARFGPDPGMQISFPTAWLHEDVVLEPRFPMVQSISSEQDVSVVAVMRSALRDKLNEMDLEPEPIAKLLGIDPELFLKALKHHGTTLPREIKRLKIDVAKERLKDTTQNVARIGVSLGYSDKAHFTRFFRSQTGMTPTQFRISATEEKP</sequence>
<dbReference type="InterPro" id="IPR018060">
    <property type="entry name" value="HTH_AraC"/>
</dbReference>
<dbReference type="Pfam" id="PF12833">
    <property type="entry name" value="HTH_18"/>
    <property type="match status" value="1"/>
</dbReference>
<dbReference type="EMBL" id="QOCE01000046">
    <property type="protein sequence ID" value="RBW51315.1"/>
    <property type="molecule type" value="Genomic_DNA"/>
</dbReference>
<keyword evidence="3" id="KW-0804">Transcription</keyword>
<name>A0A366WMR8_9RHOB</name>
<gene>
    <name evidence="5" type="ORF">DS909_19055</name>
</gene>
<dbReference type="PANTHER" id="PTHR47894">
    <property type="entry name" value="HTH-TYPE TRANSCRIPTIONAL REGULATOR GADX"/>
    <property type="match status" value="1"/>
</dbReference>
<evidence type="ECO:0000259" key="4">
    <source>
        <dbReference type="PROSITE" id="PS01124"/>
    </source>
</evidence>
<evidence type="ECO:0000256" key="1">
    <source>
        <dbReference type="ARBA" id="ARBA00023015"/>
    </source>
</evidence>
<dbReference type="InterPro" id="IPR020449">
    <property type="entry name" value="Tscrpt_reg_AraC-type_HTH"/>
</dbReference>
<dbReference type="GO" id="GO:0005829">
    <property type="term" value="C:cytosol"/>
    <property type="evidence" value="ECO:0007669"/>
    <property type="project" value="TreeGrafter"/>
</dbReference>
<dbReference type="InterPro" id="IPR018062">
    <property type="entry name" value="HTH_AraC-typ_CS"/>
</dbReference>
<dbReference type="PROSITE" id="PS01124">
    <property type="entry name" value="HTH_ARAC_FAMILY_2"/>
    <property type="match status" value="1"/>
</dbReference>
<proteinExistence type="predicted"/>
<dbReference type="GO" id="GO:0003700">
    <property type="term" value="F:DNA-binding transcription factor activity"/>
    <property type="evidence" value="ECO:0007669"/>
    <property type="project" value="InterPro"/>
</dbReference>
<dbReference type="PROSITE" id="PS00041">
    <property type="entry name" value="HTH_ARAC_FAMILY_1"/>
    <property type="match status" value="1"/>
</dbReference>
<protein>
    <recommendedName>
        <fullName evidence="4">HTH araC/xylS-type domain-containing protein</fullName>
    </recommendedName>
</protein>
<evidence type="ECO:0000313" key="6">
    <source>
        <dbReference type="Proteomes" id="UP000252706"/>
    </source>
</evidence>
<dbReference type="GO" id="GO:0000976">
    <property type="term" value="F:transcription cis-regulatory region binding"/>
    <property type="evidence" value="ECO:0007669"/>
    <property type="project" value="TreeGrafter"/>
</dbReference>
<evidence type="ECO:0000256" key="2">
    <source>
        <dbReference type="ARBA" id="ARBA00023125"/>
    </source>
</evidence>
<feature type="domain" description="HTH araC/xylS-type" evidence="4">
    <location>
        <begin position="235"/>
        <end position="333"/>
    </location>
</feature>